<keyword evidence="8" id="KW-1185">Reference proteome</keyword>
<feature type="domain" description="FAD-binding" evidence="6">
    <location>
        <begin position="5"/>
        <end position="345"/>
    </location>
</feature>
<evidence type="ECO:0000313" key="7">
    <source>
        <dbReference type="EMBL" id="RDW87852.1"/>
    </source>
</evidence>
<dbReference type="GO" id="GO:0004497">
    <property type="term" value="F:monooxygenase activity"/>
    <property type="evidence" value="ECO:0007669"/>
    <property type="project" value="UniProtKB-KW"/>
</dbReference>
<evidence type="ECO:0000313" key="8">
    <source>
        <dbReference type="Proteomes" id="UP000256328"/>
    </source>
</evidence>
<evidence type="ECO:0000259" key="6">
    <source>
        <dbReference type="Pfam" id="PF01494"/>
    </source>
</evidence>
<dbReference type="Pfam" id="PF01494">
    <property type="entry name" value="FAD_binding_3"/>
    <property type="match status" value="1"/>
</dbReference>
<name>A0A3D8SNJ4_9HELO</name>
<dbReference type="PANTHER" id="PTHR13789">
    <property type="entry name" value="MONOOXYGENASE"/>
    <property type="match status" value="1"/>
</dbReference>
<organism evidence="7 8">
    <name type="scientific">Coleophoma crateriformis</name>
    <dbReference type="NCBI Taxonomy" id="565419"/>
    <lineage>
        <taxon>Eukaryota</taxon>
        <taxon>Fungi</taxon>
        <taxon>Dikarya</taxon>
        <taxon>Ascomycota</taxon>
        <taxon>Pezizomycotina</taxon>
        <taxon>Leotiomycetes</taxon>
        <taxon>Helotiales</taxon>
        <taxon>Dermateaceae</taxon>
        <taxon>Coleophoma</taxon>
    </lineage>
</organism>
<dbReference type="EMBL" id="PDLN01000004">
    <property type="protein sequence ID" value="RDW87852.1"/>
    <property type="molecule type" value="Genomic_DNA"/>
</dbReference>
<dbReference type="Proteomes" id="UP000256328">
    <property type="component" value="Unassembled WGS sequence"/>
</dbReference>
<keyword evidence="4" id="KW-0560">Oxidoreductase</keyword>
<gene>
    <name evidence="7" type="ORF">BP5796_03546</name>
</gene>
<dbReference type="InterPro" id="IPR002938">
    <property type="entry name" value="FAD-bd"/>
</dbReference>
<comment type="caution">
    <text evidence="7">The sequence shown here is derived from an EMBL/GenBank/DDBJ whole genome shotgun (WGS) entry which is preliminary data.</text>
</comment>
<keyword evidence="5" id="KW-0503">Monooxygenase</keyword>
<dbReference type="SUPFAM" id="SSF51905">
    <property type="entry name" value="FAD/NAD(P)-binding domain"/>
    <property type="match status" value="1"/>
</dbReference>
<keyword evidence="2" id="KW-0285">Flavoprotein</keyword>
<dbReference type="InterPro" id="IPR036188">
    <property type="entry name" value="FAD/NAD-bd_sf"/>
</dbReference>
<dbReference type="OrthoDB" id="9993796at2759"/>
<accession>A0A3D8SNJ4</accession>
<dbReference type="PANTHER" id="PTHR13789:SF314">
    <property type="entry name" value="FAD-BINDING DOMAIN-CONTAINING PROTEIN"/>
    <property type="match status" value="1"/>
</dbReference>
<proteinExistence type="inferred from homology"/>
<evidence type="ECO:0000256" key="2">
    <source>
        <dbReference type="ARBA" id="ARBA00022630"/>
    </source>
</evidence>
<dbReference type="PRINTS" id="PR00420">
    <property type="entry name" value="RNGMNOXGNASE"/>
</dbReference>
<sequence length="432" mass="47230">MADLRIIVVGGGIAGLVAALALRAPRREVIVLEASRMNKELGALISLQPNASKIATSLGLDSILASTGPMEDKAFRVYNPEGQKQMDIPSDFQKYGAQRIIYHRVDLHNALKEACTAPHGYGKPVQIIPSSRVLTADCEKGIVNLESGTTYQGDIIIGADGIHSNLRTSVLGQGVSAPKPTGLSAYRLLLDTADLERSKAFTSVINPREAATIMVVGHDRRIVMGPGRDGSVYGVVAIVPDEHMKEDSDMKSWTSEGDTTKLFESFAEFPEWIKDVLRASNTAPALYQLRDIDPLPNWVRGRTILIGDAAHAMLPTQGQGASQSFEDAEALQAFLRDVNKDTSEAEIKHCLREVYETRHARASLIQAYSRQQAKPGMDPATMKVKLNPVEFLDYNCKYDGAKAWRQKMNKQNVVEGVVSHTTVPLKVVEPLS</sequence>
<evidence type="ECO:0000256" key="1">
    <source>
        <dbReference type="ARBA" id="ARBA00007992"/>
    </source>
</evidence>
<comment type="similarity">
    <text evidence="1">Belongs to the paxM FAD-dependent monooxygenase family.</text>
</comment>
<evidence type="ECO:0000256" key="3">
    <source>
        <dbReference type="ARBA" id="ARBA00022827"/>
    </source>
</evidence>
<dbReference type="SUPFAM" id="SSF54373">
    <property type="entry name" value="FAD-linked reductases, C-terminal domain"/>
    <property type="match status" value="1"/>
</dbReference>
<dbReference type="AlphaFoldDB" id="A0A3D8SNJ4"/>
<evidence type="ECO:0000256" key="4">
    <source>
        <dbReference type="ARBA" id="ARBA00023002"/>
    </source>
</evidence>
<evidence type="ECO:0000256" key="5">
    <source>
        <dbReference type="ARBA" id="ARBA00023033"/>
    </source>
</evidence>
<reference evidence="7 8" key="1">
    <citation type="journal article" date="2018" name="IMA Fungus">
        <title>IMA Genome-F 9: Draft genome sequence of Annulohypoxylon stygium, Aspergillus mulundensis, Berkeleyomyces basicola (syn. Thielaviopsis basicola), Ceratocystis smalleyi, two Cercospora beticola strains, Coleophoma cylindrospora, Fusarium fracticaudum, Phialophora cf. hyalina, and Morchella septimelata.</title>
        <authorList>
            <person name="Wingfield B.D."/>
            <person name="Bills G.F."/>
            <person name="Dong Y."/>
            <person name="Huang W."/>
            <person name="Nel W.J."/>
            <person name="Swalarsk-Parry B.S."/>
            <person name="Vaghefi N."/>
            <person name="Wilken P.M."/>
            <person name="An Z."/>
            <person name="de Beer Z.W."/>
            <person name="De Vos L."/>
            <person name="Chen L."/>
            <person name="Duong T.A."/>
            <person name="Gao Y."/>
            <person name="Hammerbacher A."/>
            <person name="Kikkert J.R."/>
            <person name="Li Y."/>
            <person name="Li H."/>
            <person name="Li K."/>
            <person name="Li Q."/>
            <person name="Liu X."/>
            <person name="Ma X."/>
            <person name="Naidoo K."/>
            <person name="Pethybridge S.J."/>
            <person name="Sun J."/>
            <person name="Steenkamp E.T."/>
            <person name="van der Nest M.A."/>
            <person name="van Wyk S."/>
            <person name="Wingfield M.J."/>
            <person name="Xiong C."/>
            <person name="Yue Q."/>
            <person name="Zhang X."/>
        </authorList>
    </citation>
    <scope>NUCLEOTIDE SEQUENCE [LARGE SCALE GENOMIC DNA]</scope>
    <source>
        <strain evidence="7 8">BP5796</strain>
    </source>
</reference>
<dbReference type="GO" id="GO:0071949">
    <property type="term" value="F:FAD binding"/>
    <property type="evidence" value="ECO:0007669"/>
    <property type="project" value="InterPro"/>
</dbReference>
<protein>
    <recommendedName>
        <fullName evidence="6">FAD-binding domain-containing protein</fullName>
    </recommendedName>
</protein>
<keyword evidence="3" id="KW-0274">FAD</keyword>
<dbReference type="Gene3D" id="3.50.50.60">
    <property type="entry name" value="FAD/NAD(P)-binding domain"/>
    <property type="match status" value="1"/>
</dbReference>
<dbReference type="InterPro" id="IPR050493">
    <property type="entry name" value="FAD-dep_Monooxygenase_BioMet"/>
</dbReference>